<dbReference type="PANTHER" id="PTHR43448:SF7">
    <property type="entry name" value="4-HYDROXYBENZOATE SOLANESYLTRANSFERASE"/>
    <property type="match status" value="1"/>
</dbReference>
<accession>G4QNU6</accession>
<organism evidence="16 17">
    <name type="scientific">Glaciecola nitratireducens (strain JCM 12485 / KCTC 12276 / FR1064)</name>
    <dbReference type="NCBI Taxonomy" id="1085623"/>
    <lineage>
        <taxon>Bacteria</taxon>
        <taxon>Pseudomonadati</taxon>
        <taxon>Pseudomonadota</taxon>
        <taxon>Gammaproteobacteria</taxon>
        <taxon>Alteromonadales</taxon>
        <taxon>Alteromonadaceae</taxon>
        <taxon>Brumicola</taxon>
    </lineage>
</organism>
<dbReference type="HAMAP" id="MF_00154">
    <property type="entry name" value="CyoE_CtaB"/>
    <property type="match status" value="1"/>
</dbReference>
<dbReference type="FunFam" id="1.10.357.140:FF:000001">
    <property type="entry name" value="Protoheme IX farnesyltransferase"/>
    <property type="match status" value="1"/>
</dbReference>
<reference evidence="16 17" key="1">
    <citation type="journal article" date="2011" name="J. Bacteriol.">
        <title>Complete genome sequence of seawater bacterium Glaciecola nitratireducens FR1064T.</title>
        <authorList>
            <person name="Bian F."/>
            <person name="Qin Q.L."/>
            <person name="Xie B.B."/>
            <person name="Shu Y.L."/>
            <person name="Zhang X.Y."/>
            <person name="Yu Y."/>
            <person name="Chen B."/>
            <person name="Chen X.L."/>
            <person name="Zhou B.C."/>
            <person name="Zhang Y.Z."/>
        </authorList>
    </citation>
    <scope>NUCLEOTIDE SEQUENCE [LARGE SCALE GENOMIC DNA]</scope>
    <source>
        <strain evidence="17">JCM 12485 / KCTC 12276 / FR1064</strain>
    </source>
</reference>
<evidence type="ECO:0000313" key="16">
    <source>
        <dbReference type="EMBL" id="AEP31654.1"/>
    </source>
</evidence>
<feature type="transmembrane region" description="Helical" evidence="15">
    <location>
        <begin position="282"/>
        <end position="298"/>
    </location>
</feature>
<dbReference type="InterPro" id="IPR000537">
    <property type="entry name" value="UbiA_prenyltransferase"/>
</dbReference>
<dbReference type="OrthoDB" id="9814417at2"/>
<keyword evidence="6 15" id="KW-0808">Transferase</keyword>
<dbReference type="UniPathway" id="UPA00834">
    <property type="reaction ID" value="UER00712"/>
</dbReference>
<dbReference type="GO" id="GO:0008495">
    <property type="term" value="F:protoheme IX farnesyltransferase activity"/>
    <property type="evidence" value="ECO:0007669"/>
    <property type="project" value="UniProtKB-UniRule"/>
</dbReference>
<keyword evidence="5 15" id="KW-0997">Cell inner membrane</keyword>
<dbReference type="HOGENOM" id="CLU_029631_0_2_6"/>
<gene>
    <name evidence="15 16" type="primary">cyoE</name>
    <name evidence="16" type="ordered locus">GNIT_3560</name>
</gene>
<evidence type="ECO:0000256" key="13">
    <source>
        <dbReference type="ARBA" id="ARBA00042475"/>
    </source>
</evidence>
<feature type="transmembrane region" description="Helical" evidence="15">
    <location>
        <begin position="245"/>
        <end position="262"/>
    </location>
</feature>
<keyword evidence="8 15" id="KW-1133">Transmembrane helix</keyword>
<protein>
    <recommendedName>
        <fullName evidence="12 15">Protoheme IX farnesyltransferase</fullName>
        <ecNumber evidence="3 15">2.5.1.141</ecNumber>
    </recommendedName>
    <alternativeName>
        <fullName evidence="13 15">Heme B farnesyltransferase</fullName>
    </alternativeName>
    <alternativeName>
        <fullName evidence="11 15">Heme O synthase</fullName>
    </alternativeName>
</protein>
<feature type="transmembrane region" description="Helical" evidence="15">
    <location>
        <begin position="149"/>
        <end position="168"/>
    </location>
</feature>
<feature type="transmembrane region" description="Helical" evidence="15">
    <location>
        <begin position="124"/>
        <end position="142"/>
    </location>
</feature>
<evidence type="ECO:0000256" key="12">
    <source>
        <dbReference type="ARBA" id="ARBA00040810"/>
    </source>
</evidence>
<dbReference type="NCBIfam" id="NF003349">
    <property type="entry name" value="PRK04375.1-2"/>
    <property type="match status" value="1"/>
</dbReference>
<dbReference type="RefSeq" id="WP_014110525.1">
    <property type="nucleotide sequence ID" value="NC_016041.1"/>
</dbReference>
<dbReference type="EC" id="2.5.1.141" evidence="3 15"/>
<dbReference type="Gene3D" id="1.10.357.140">
    <property type="entry name" value="UbiA prenyltransferase"/>
    <property type="match status" value="1"/>
</dbReference>
<comment type="function">
    <text evidence="15">Converts heme B (protoheme IX) to heme O by substitution of the vinyl group on carbon 2 of heme B porphyrin ring with a hydroxyethyl farnesyl side group.</text>
</comment>
<evidence type="ECO:0000256" key="10">
    <source>
        <dbReference type="ARBA" id="ARBA00023136"/>
    </source>
</evidence>
<sequence length="300" mass="33165">MSQQAIASKSIRSQATWRDYYEMTKPRVVMLLLLTALVGMCLATETWIDPQVLVFGMLGIGLLSSSAAVINHVVDYKIDSLMARTFNRPVATGKVSPKRALIFAFVIGAIGFVFLALFVNMLTAWLTLASLVGYAVIYTSYLKRATPQNIVIGGLAGAAPPLLGWTAVTGDIHAYALLLVLIVFTWTPPHFWALAIHREKDYAKAEIPMLPVTHGVDFTKTCVLLYTVLLCLVCALPYLVDMSGLIYLFGSTVLNAGFMYYAIKLKYNPTSTTAMDTFKYSIYHLMILFVVLLADHYIPL</sequence>
<evidence type="ECO:0000256" key="6">
    <source>
        <dbReference type="ARBA" id="ARBA00022679"/>
    </source>
</evidence>
<evidence type="ECO:0000256" key="11">
    <source>
        <dbReference type="ARBA" id="ARBA00030253"/>
    </source>
</evidence>
<comment type="similarity">
    <text evidence="15">Belongs to the UbiA prenyltransferase family. Protoheme IX farnesyltransferase subfamily.</text>
</comment>
<dbReference type="EMBL" id="CP003060">
    <property type="protein sequence ID" value="AEP31654.1"/>
    <property type="molecule type" value="Genomic_DNA"/>
</dbReference>
<dbReference type="InterPro" id="IPR044878">
    <property type="entry name" value="UbiA_sf"/>
</dbReference>
<evidence type="ECO:0000256" key="1">
    <source>
        <dbReference type="ARBA" id="ARBA00004651"/>
    </source>
</evidence>
<feature type="transmembrane region" description="Helical" evidence="15">
    <location>
        <begin position="53"/>
        <end position="74"/>
    </location>
</feature>
<evidence type="ECO:0000313" key="17">
    <source>
        <dbReference type="Proteomes" id="UP000009282"/>
    </source>
</evidence>
<keyword evidence="4 15" id="KW-1003">Cell membrane</keyword>
<dbReference type="CDD" id="cd13957">
    <property type="entry name" value="PT_UbiA_Cox10"/>
    <property type="match status" value="1"/>
</dbReference>
<keyword evidence="7 15" id="KW-0812">Transmembrane</keyword>
<comment type="miscellaneous">
    <text evidence="15">Carbon 2 of the heme B porphyrin ring is defined according to the Fischer nomenclature.</text>
</comment>
<proteinExistence type="inferred from homology"/>
<dbReference type="GO" id="GO:0005886">
    <property type="term" value="C:plasma membrane"/>
    <property type="evidence" value="ECO:0007669"/>
    <property type="project" value="UniProtKB-SubCell"/>
</dbReference>
<evidence type="ECO:0000256" key="3">
    <source>
        <dbReference type="ARBA" id="ARBA00012292"/>
    </source>
</evidence>
<dbReference type="InterPro" id="IPR030470">
    <property type="entry name" value="UbiA_prenylTrfase_CS"/>
</dbReference>
<dbReference type="GO" id="GO:0048034">
    <property type="term" value="P:heme O biosynthetic process"/>
    <property type="evidence" value="ECO:0007669"/>
    <property type="project" value="UniProtKB-UniRule"/>
</dbReference>
<dbReference type="Proteomes" id="UP000009282">
    <property type="component" value="Chromosome"/>
</dbReference>
<evidence type="ECO:0000256" key="4">
    <source>
        <dbReference type="ARBA" id="ARBA00022475"/>
    </source>
</evidence>
<dbReference type="PROSITE" id="PS00943">
    <property type="entry name" value="UBIA"/>
    <property type="match status" value="1"/>
</dbReference>
<feature type="transmembrane region" description="Helical" evidence="15">
    <location>
        <begin position="218"/>
        <end position="239"/>
    </location>
</feature>
<dbReference type="KEGG" id="gni:GNIT_3560"/>
<dbReference type="PANTHER" id="PTHR43448">
    <property type="entry name" value="PROTOHEME IX FARNESYLTRANSFERASE, MITOCHONDRIAL"/>
    <property type="match status" value="1"/>
</dbReference>
<keyword evidence="17" id="KW-1185">Reference proteome</keyword>
<keyword evidence="10 15" id="KW-0472">Membrane</keyword>
<evidence type="ECO:0000256" key="5">
    <source>
        <dbReference type="ARBA" id="ARBA00022519"/>
    </source>
</evidence>
<evidence type="ECO:0000256" key="8">
    <source>
        <dbReference type="ARBA" id="ARBA00022989"/>
    </source>
</evidence>
<comment type="pathway">
    <text evidence="2 15">Porphyrin-containing compound metabolism; heme O biosynthesis; heme O from protoheme: step 1/1.</text>
</comment>
<evidence type="ECO:0000256" key="15">
    <source>
        <dbReference type="HAMAP-Rule" id="MF_00154"/>
    </source>
</evidence>
<evidence type="ECO:0000256" key="9">
    <source>
        <dbReference type="ARBA" id="ARBA00023133"/>
    </source>
</evidence>
<dbReference type="Pfam" id="PF01040">
    <property type="entry name" value="UbiA"/>
    <property type="match status" value="1"/>
</dbReference>
<dbReference type="NCBIfam" id="TIGR01473">
    <property type="entry name" value="cyoE_ctaB"/>
    <property type="match status" value="1"/>
</dbReference>
<comment type="catalytic activity">
    <reaction evidence="14 15">
        <text>heme b + (2E,6E)-farnesyl diphosphate + H2O = Fe(II)-heme o + diphosphate</text>
        <dbReference type="Rhea" id="RHEA:28070"/>
        <dbReference type="ChEBI" id="CHEBI:15377"/>
        <dbReference type="ChEBI" id="CHEBI:33019"/>
        <dbReference type="ChEBI" id="CHEBI:60344"/>
        <dbReference type="ChEBI" id="CHEBI:60530"/>
        <dbReference type="ChEBI" id="CHEBI:175763"/>
        <dbReference type="EC" id="2.5.1.141"/>
    </reaction>
</comment>
<evidence type="ECO:0000256" key="14">
    <source>
        <dbReference type="ARBA" id="ARBA00047690"/>
    </source>
</evidence>
<dbReference type="STRING" id="1085623.GNIT_3560"/>
<name>G4QNU6_GLANF</name>
<dbReference type="eggNOG" id="COG0109">
    <property type="taxonomic scope" value="Bacteria"/>
</dbReference>
<dbReference type="AlphaFoldDB" id="G4QNU6"/>
<keyword evidence="9 15" id="KW-0350">Heme biosynthesis</keyword>
<feature type="transmembrane region" description="Helical" evidence="15">
    <location>
        <begin position="100"/>
        <end position="118"/>
    </location>
</feature>
<evidence type="ECO:0000256" key="7">
    <source>
        <dbReference type="ARBA" id="ARBA00022692"/>
    </source>
</evidence>
<evidence type="ECO:0000256" key="2">
    <source>
        <dbReference type="ARBA" id="ARBA00004919"/>
    </source>
</evidence>
<feature type="transmembrane region" description="Helical" evidence="15">
    <location>
        <begin position="174"/>
        <end position="197"/>
    </location>
</feature>
<dbReference type="InterPro" id="IPR006369">
    <property type="entry name" value="Protohaem_IX_farnesylTrfase"/>
</dbReference>
<comment type="subcellular location">
    <subcellularLocation>
        <location evidence="15">Cell inner membrane</location>
        <topology evidence="15">Multi-pass membrane protein</topology>
    </subcellularLocation>
    <subcellularLocation>
        <location evidence="1">Cell membrane</location>
        <topology evidence="1">Multi-pass membrane protein</topology>
    </subcellularLocation>
</comment>